<dbReference type="InterPro" id="IPR050351">
    <property type="entry name" value="BphY/WalK/GraS-like"/>
</dbReference>
<dbReference type="CDD" id="cd06225">
    <property type="entry name" value="HAMP"/>
    <property type="match status" value="1"/>
</dbReference>
<dbReference type="SUPFAM" id="SSF47384">
    <property type="entry name" value="Homodimeric domain of signal transducing histidine kinase"/>
    <property type="match status" value="1"/>
</dbReference>
<accession>A0A9D1A374</accession>
<keyword evidence="8" id="KW-0472">Membrane</keyword>
<dbReference type="GO" id="GO:0000155">
    <property type="term" value="F:phosphorelay sensor kinase activity"/>
    <property type="evidence" value="ECO:0007669"/>
    <property type="project" value="InterPro"/>
</dbReference>
<dbReference type="Pfam" id="PF02518">
    <property type="entry name" value="HATPase_c"/>
    <property type="match status" value="1"/>
</dbReference>
<evidence type="ECO:0000256" key="1">
    <source>
        <dbReference type="ARBA" id="ARBA00000085"/>
    </source>
</evidence>
<dbReference type="InterPro" id="IPR003660">
    <property type="entry name" value="HAMP_dom"/>
</dbReference>
<dbReference type="GO" id="GO:0016036">
    <property type="term" value="P:cellular response to phosphate starvation"/>
    <property type="evidence" value="ECO:0007669"/>
    <property type="project" value="TreeGrafter"/>
</dbReference>
<dbReference type="InterPro" id="IPR036890">
    <property type="entry name" value="HATPase_C_sf"/>
</dbReference>
<evidence type="ECO:0000256" key="2">
    <source>
        <dbReference type="ARBA" id="ARBA00004370"/>
    </source>
</evidence>
<dbReference type="AlphaFoldDB" id="A0A9D1A374"/>
<evidence type="ECO:0000313" key="11">
    <source>
        <dbReference type="EMBL" id="HIR04871.1"/>
    </source>
</evidence>
<dbReference type="InterPro" id="IPR036097">
    <property type="entry name" value="HisK_dim/P_sf"/>
</dbReference>
<dbReference type="SMART" id="SM00304">
    <property type="entry name" value="HAMP"/>
    <property type="match status" value="1"/>
</dbReference>
<keyword evidence="8" id="KW-1133">Transmembrane helix</keyword>
<evidence type="ECO:0000256" key="5">
    <source>
        <dbReference type="ARBA" id="ARBA00022679"/>
    </source>
</evidence>
<comment type="catalytic activity">
    <reaction evidence="1">
        <text>ATP + protein L-histidine = ADP + protein N-phospho-L-histidine.</text>
        <dbReference type="EC" id="2.7.13.3"/>
    </reaction>
</comment>
<dbReference type="EC" id="2.7.13.3" evidence="3"/>
<dbReference type="EMBL" id="DVGC01000012">
    <property type="protein sequence ID" value="HIR04871.1"/>
    <property type="molecule type" value="Genomic_DNA"/>
</dbReference>
<proteinExistence type="predicted"/>
<evidence type="ECO:0000259" key="9">
    <source>
        <dbReference type="PROSITE" id="PS50109"/>
    </source>
</evidence>
<dbReference type="SUPFAM" id="SSF55874">
    <property type="entry name" value="ATPase domain of HSP90 chaperone/DNA topoisomerase II/histidine kinase"/>
    <property type="match status" value="1"/>
</dbReference>
<dbReference type="SUPFAM" id="SSF158472">
    <property type="entry name" value="HAMP domain-like"/>
    <property type="match status" value="1"/>
</dbReference>
<comment type="caution">
    <text evidence="11">The sequence shown here is derived from an EMBL/GenBank/DDBJ whole genome shotgun (WGS) entry which is preliminary data.</text>
</comment>
<dbReference type="Gene3D" id="1.10.287.130">
    <property type="match status" value="1"/>
</dbReference>
<dbReference type="InterPro" id="IPR004358">
    <property type="entry name" value="Sig_transdc_His_kin-like_C"/>
</dbReference>
<dbReference type="Proteomes" id="UP000824250">
    <property type="component" value="Unassembled WGS sequence"/>
</dbReference>
<dbReference type="Gene3D" id="6.10.340.10">
    <property type="match status" value="1"/>
</dbReference>
<feature type="transmembrane region" description="Helical" evidence="8">
    <location>
        <begin position="12"/>
        <end position="36"/>
    </location>
</feature>
<dbReference type="SMART" id="SM00387">
    <property type="entry name" value="HATPase_c"/>
    <property type="match status" value="1"/>
</dbReference>
<keyword evidence="4" id="KW-0597">Phosphoprotein</keyword>
<dbReference type="Pfam" id="PF00672">
    <property type="entry name" value="HAMP"/>
    <property type="match status" value="1"/>
</dbReference>
<evidence type="ECO:0000259" key="10">
    <source>
        <dbReference type="PROSITE" id="PS50885"/>
    </source>
</evidence>
<keyword evidence="8" id="KW-0812">Transmembrane</keyword>
<keyword evidence="6" id="KW-0418">Kinase</keyword>
<dbReference type="Pfam" id="PF00512">
    <property type="entry name" value="HisKA"/>
    <property type="match status" value="1"/>
</dbReference>
<dbReference type="GO" id="GO:0005886">
    <property type="term" value="C:plasma membrane"/>
    <property type="evidence" value="ECO:0007669"/>
    <property type="project" value="TreeGrafter"/>
</dbReference>
<name>A0A9D1A374_9FIRM</name>
<dbReference type="SMART" id="SM00388">
    <property type="entry name" value="HisKA"/>
    <property type="match status" value="1"/>
</dbReference>
<sequence>MPQKKLNESFAVRMFILMFCLMIGAGAVTFFLIAWATPSAYLTVISQDLRNQTDSLAKTLSRTAYHDWETVLNQFFRSSQAEFMLLTAGGEQVLMDSRSVLDGSEISVSLAETGGHPAKESIGRVNTSWDLEDSSPMKQTEEADNPADTATIAALPQYAFFADAVPSDGSVHYTLCVIPHAQKENLAVRALVQMAPWLFLALLSLSLFCAFFCSRYIAGPVVRISRIAGRLAELDFSESCGEHRRDEIGLLARSLDQMAGRLRTALSGLSAANEALKKEMERERGLERSRMEFFFAASHELKTPLTILKGQLSGMLAGIDVYRDRDKYLLRSLQVTGRMERLVGEMLSICRIETGASPVEKQPLDLPELIKMQLKATAELTAQKRQTLTVTLEPAGFLTGDPVLMEKAIGNLLSNAVRYSPEEAEIRVWCGLKQNAPAISIENTGAHIHEDALPHLFEPFYRADSSRNRTTGGSGLGLYLTQAILKRHQASCTIKNTSTGVLAFVSFALPPESPPSSSTQNT</sequence>
<dbReference type="PRINTS" id="PR00344">
    <property type="entry name" value="BCTRLSENSOR"/>
</dbReference>
<dbReference type="InterPro" id="IPR003661">
    <property type="entry name" value="HisK_dim/P_dom"/>
</dbReference>
<keyword evidence="5" id="KW-0808">Transferase</keyword>
<dbReference type="PANTHER" id="PTHR45453">
    <property type="entry name" value="PHOSPHATE REGULON SENSOR PROTEIN PHOR"/>
    <property type="match status" value="1"/>
</dbReference>
<dbReference type="InterPro" id="IPR005467">
    <property type="entry name" value="His_kinase_dom"/>
</dbReference>
<evidence type="ECO:0000256" key="3">
    <source>
        <dbReference type="ARBA" id="ARBA00012438"/>
    </source>
</evidence>
<feature type="transmembrane region" description="Helical" evidence="8">
    <location>
        <begin position="197"/>
        <end position="218"/>
    </location>
</feature>
<protein>
    <recommendedName>
        <fullName evidence="3">histidine kinase</fullName>
        <ecNumber evidence="3">2.7.13.3</ecNumber>
    </recommendedName>
</protein>
<feature type="domain" description="HAMP" evidence="10">
    <location>
        <begin position="215"/>
        <end position="267"/>
    </location>
</feature>
<dbReference type="PANTHER" id="PTHR45453:SF3">
    <property type="entry name" value="HISTIDINE KINASE"/>
    <property type="match status" value="1"/>
</dbReference>
<comment type="subcellular location">
    <subcellularLocation>
        <location evidence="2">Membrane</location>
    </subcellularLocation>
</comment>
<gene>
    <name evidence="11" type="ORF">IAB28_02765</name>
</gene>
<evidence type="ECO:0000256" key="6">
    <source>
        <dbReference type="ARBA" id="ARBA00022777"/>
    </source>
</evidence>
<reference evidence="11" key="1">
    <citation type="submission" date="2020-10" db="EMBL/GenBank/DDBJ databases">
        <authorList>
            <person name="Gilroy R."/>
        </authorList>
    </citation>
    <scope>NUCLEOTIDE SEQUENCE</scope>
    <source>
        <strain evidence="11">CHK180-2868</strain>
    </source>
</reference>
<dbReference type="CDD" id="cd00082">
    <property type="entry name" value="HisKA"/>
    <property type="match status" value="1"/>
</dbReference>
<feature type="domain" description="Histidine kinase" evidence="9">
    <location>
        <begin position="296"/>
        <end position="513"/>
    </location>
</feature>
<dbReference type="PROSITE" id="PS50885">
    <property type="entry name" value="HAMP"/>
    <property type="match status" value="1"/>
</dbReference>
<organism evidence="11 12">
    <name type="scientific">Candidatus Copromonas faecavium</name>
    <name type="common">nom. illeg.</name>
    <dbReference type="NCBI Taxonomy" id="2840740"/>
    <lineage>
        <taxon>Bacteria</taxon>
        <taxon>Bacillati</taxon>
        <taxon>Bacillota</taxon>
        <taxon>Clostridia</taxon>
        <taxon>Lachnospirales</taxon>
        <taxon>Lachnospiraceae</taxon>
        <taxon>Candidatus Copromonas (nom. illeg.)</taxon>
    </lineage>
</organism>
<evidence type="ECO:0000256" key="7">
    <source>
        <dbReference type="ARBA" id="ARBA00023012"/>
    </source>
</evidence>
<dbReference type="Gene3D" id="3.30.565.10">
    <property type="entry name" value="Histidine kinase-like ATPase, C-terminal domain"/>
    <property type="match status" value="1"/>
</dbReference>
<evidence type="ECO:0000313" key="12">
    <source>
        <dbReference type="Proteomes" id="UP000824250"/>
    </source>
</evidence>
<evidence type="ECO:0000256" key="4">
    <source>
        <dbReference type="ARBA" id="ARBA00022553"/>
    </source>
</evidence>
<dbReference type="PROSITE" id="PS50109">
    <property type="entry name" value="HIS_KIN"/>
    <property type="match status" value="1"/>
</dbReference>
<dbReference type="GO" id="GO:0004721">
    <property type="term" value="F:phosphoprotein phosphatase activity"/>
    <property type="evidence" value="ECO:0007669"/>
    <property type="project" value="TreeGrafter"/>
</dbReference>
<keyword evidence="7" id="KW-0902">Two-component regulatory system</keyword>
<reference evidence="11" key="2">
    <citation type="journal article" date="2021" name="PeerJ">
        <title>Extensive microbial diversity within the chicken gut microbiome revealed by metagenomics and culture.</title>
        <authorList>
            <person name="Gilroy R."/>
            <person name="Ravi A."/>
            <person name="Getino M."/>
            <person name="Pursley I."/>
            <person name="Horton D.L."/>
            <person name="Alikhan N.F."/>
            <person name="Baker D."/>
            <person name="Gharbi K."/>
            <person name="Hall N."/>
            <person name="Watson M."/>
            <person name="Adriaenssens E.M."/>
            <person name="Foster-Nyarko E."/>
            <person name="Jarju S."/>
            <person name="Secka A."/>
            <person name="Antonio M."/>
            <person name="Oren A."/>
            <person name="Chaudhuri R.R."/>
            <person name="La Ragione R."/>
            <person name="Hildebrand F."/>
            <person name="Pallen M.J."/>
        </authorList>
    </citation>
    <scope>NUCLEOTIDE SEQUENCE</scope>
    <source>
        <strain evidence="11">CHK180-2868</strain>
    </source>
</reference>
<evidence type="ECO:0000256" key="8">
    <source>
        <dbReference type="SAM" id="Phobius"/>
    </source>
</evidence>
<dbReference type="InterPro" id="IPR003594">
    <property type="entry name" value="HATPase_dom"/>
</dbReference>